<keyword evidence="1 2" id="KW-0129">CBS domain</keyword>
<accession>A0A5B9VZ84</accession>
<evidence type="ECO:0000256" key="2">
    <source>
        <dbReference type="PROSITE-ProRule" id="PRU00703"/>
    </source>
</evidence>
<evidence type="ECO:0000259" key="4">
    <source>
        <dbReference type="PROSITE" id="PS51371"/>
    </source>
</evidence>
<dbReference type="RefSeq" id="WP_148593681.1">
    <property type="nucleotide sequence ID" value="NZ_CP042997.1"/>
</dbReference>
<dbReference type="OrthoDB" id="285239at2"/>
<dbReference type="AlphaFoldDB" id="A0A5B9VZ84"/>
<evidence type="ECO:0000313" key="6">
    <source>
        <dbReference type="Proteomes" id="UP000324233"/>
    </source>
</evidence>
<reference evidence="5 6" key="1">
    <citation type="submission" date="2019-08" db="EMBL/GenBank/DDBJ databases">
        <title>Deep-cultivation of Planctomycetes and their phenomic and genomic characterization uncovers novel biology.</title>
        <authorList>
            <person name="Wiegand S."/>
            <person name="Jogler M."/>
            <person name="Boedeker C."/>
            <person name="Pinto D."/>
            <person name="Vollmers J."/>
            <person name="Rivas-Marin E."/>
            <person name="Kohn T."/>
            <person name="Peeters S.H."/>
            <person name="Heuer A."/>
            <person name="Rast P."/>
            <person name="Oberbeckmann S."/>
            <person name="Bunk B."/>
            <person name="Jeske O."/>
            <person name="Meyerdierks A."/>
            <person name="Storesund J.E."/>
            <person name="Kallscheuer N."/>
            <person name="Luecker S."/>
            <person name="Lage O.M."/>
            <person name="Pohl T."/>
            <person name="Merkel B.J."/>
            <person name="Hornburger P."/>
            <person name="Mueller R.-W."/>
            <person name="Bruemmer F."/>
            <person name="Labrenz M."/>
            <person name="Spormann A.M."/>
            <person name="Op den Camp H."/>
            <person name="Overmann J."/>
            <person name="Amann R."/>
            <person name="Jetten M.S.M."/>
            <person name="Mascher T."/>
            <person name="Medema M.H."/>
            <person name="Devos D.P."/>
            <person name="Kaster A.-K."/>
            <person name="Ovreas L."/>
            <person name="Rohde M."/>
            <person name="Galperin M.Y."/>
            <person name="Jogler C."/>
        </authorList>
    </citation>
    <scope>NUCLEOTIDE SEQUENCE [LARGE SCALE GENOMIC DNA]</scope>
    <source>
        <strain evidence="5 6">OJF2</strain>
    </source>
</reference>
<feature type="compositionally biased region" description="Low complexity" evidence="3">
    <location>
        <begin position="8"/>
        <end position="25"/>
    </location>
</feature>
<dbReference type="EMBL" id="CP042997">
    <property type="protein sequence ID" value="QEH33662.1"/>
    <property type="molecule type" value="Genomic_DNA"/>
</dbReference>
<gene>
    <name evidence="5" type="primary">hrp1_1</name>
    <name evidence="5" type="ORF">OJF2_21680</name>
</gene>
<name>A0A5B9VZ84_9BACT</name>
<dbReference type="InterPro" id="IPR051257">
    <property type="entry name" value="Diverse_CBS-Domain"/>
</dbReference>
<proteinExistence type="predicted"/>
<evidence type="ECO:0000313" key="5">
    <source>
        <dbReference type="EMBL" id="QEH33662.1"/>
    </source>
</evidence>
<feature type="region of interest" description="Disordered" evidence="3">
    <location>
        <begin position="1"/>
        <end position="25"/>
    </location>
</feature>
<feature type="domain" description="CBS" evidence="4">
    <location>
        <begin position="38"/>
        <end position="94"/>
    </location>
</feature>
<organism evidence="5 6">
    <name type="scientific">Aquisphaera giovannonii</name>
    <dbReference type="NCBI Taxonomy" id="406548"/>
    <lineage>
        <taxon>Bacteria</taxon>
        <taxon>Pseudomonadati</taxon>
        <taxon>Planctomycetota</taxon>
        <taxon>Planctomycetia</taxon>
        <taxon>Isosphaerales</taxon>
        <taxon>Isosphaeraceae</taxon>
        <taxon>Aquisphaera</taxon>
    </lineage>
</organism>
<dbReference type="InterPro" id="IPR000644">
    <property type="entry name" value="CBS_dom"/>
</dbReference>
<evidence type="ECO:0000256" key="1">
    <source>
        <dbReference type="ARBA" id="ARBA00023122"/>
    </source>
</evidence>
<dbReference type="SUPFAM" id="SSF54631">
    <property type="entry name" value="CBS-domain pair"/>
    <property type="match status" value="1"/>
</dbReference>
<feature type="domain" description="CBS" evidence="4">
    <location>
        <begin position="103"/>
        <end position="162"/>
    </location>
</feature>
<evidence type="ECO:0000256" key="3">
    <source>
        <dbReference type="SAM" id="MobiDB-lite"/>
    </source>
</evidence>
<dbReference type="Gene3D" id="3.10.580.10">
    <property type="entry name" value="CBS-domain"/>
    <property type="match status" value="1"/>
</dbReference>
<dbReference type="Pfam" id="PF00571">
    <property type="entry name" value="CBS"/>
    <property type="match status" value="2"/>
</dbReference>
<dbReference type="PANTHER" id="PTHR43080:SF2">
    <property type="entry name" value="CBS DOMAIN-CONTAINING PROTEIN"/>
    <property type="match status" value="1"/>
</dbReference>
<protein>
    <submittedName>
        <fullName evidence="5">Hypoxic response protein 1</fullName>
    </submittedName>
</protein>
<dbReference type="PANTHER" id="PTHR43080">
    <property type="entry name" value="CBS DOMAIN-CONTAINING PROTEIN CBSX3, MITOCHONDRIAL"/>
    <property type="match status" value="1"/>
</dbReference>
<keyword evidence="6" id="KW-1185">Reference proteome</keyword>
<dbReference type="KEGG" id="agv:OJF2_21680"/>
<sequence>MPETLPLDESANSAAAPADPASVDSDLINPSLRVADAMTAGPRTCSPHSTVLEAVMFFRDADCGAIPITDMGKPLGILTDRDVALAVAEHQGELSRLPVSELMNNQVLTINVDDTIATAMDMLGDHGVRRLLVVDSAGVLQGVLSWTDLVPHLSPCGLGHVVSRIVENR</sequence>
<dbReference type="SMART" id="SM00116">
    <property type="entry name" value="CBS"/>
    <property type="match status" value="2"/>
</dbReference>
<dbReference type="Proteomes" id="UP000324233">
    <property type="component" value="Chromosome"/>
</dbReference>
<dbReference type="InterPro" id="IPR046342">
    <property type="entry name" value="CBS_dom_sf"/>
</dbReference>
<dbReference type="PROSITE" id="PS51371">
    <property type="entry name" value="CBS"/>
    <property type="match status" value="2"/>
</dbReference>